<dbReference type="GO" id="GO:0003676">
    <property type="term" value="F:nucleic acid binding"/>
    <property type="evidence" value="ECO:0007669"/>
    <property type="project" value="InterPro"/>
</dbReference>
<organism evidence="3 4">
    <name type="scientific">Pirellula staleyi (strain ATCC 27377 / DSM 6068 / ICPB 4128)</name>
    <name type="common">Pirella staleyi</name>
    <dbReference type="NCBI Taxonomy" id="530564"/>
    <lineage>
        <taxon>Bacteria</taxon>
        <taxon>Pseudomonadati</taxon>
        <taxon>Planctomycetota</taxon>
        <taxon>Planctomycetia</taxon>
        <taxon>Pirellulales</taxon>
        <taxon>Pirellulaceae</taxon>
        <taxon>Pirellula</taxon>
    </lineage>
</organism>
<dbReference type="eggNOG" id="COG2810">
    <property type="taxonomic scope" value="Bacteria"/>
</dbReference>
<name>D2QYS4_PIRSD</name>
<sequence length="316" mass="35871">MSEVVAPNNDSVLGVTVCTNCQKRFRLPKKHESFIGKSVRCSSCHQPFVVKLEVPSQVEQAAIQNAETQQSTETDEGKRTRTRRTKTQIREEHLARINEHLKSLHKRLIEINEQGGSEEQVRVWCIDVLRLVLGYEDCDIDTEVHTLGQRIDIALKHDDRIFLVIECKNPRLKLSEKVRDQAAQYASSVSADWAVTTNGSIWSLYRVIPRRGQSADPIKVFDAVLLDEDGISEADVANFYLLTSRALFNGETMCEFHRRESASYQRILSVLSTDRVVNATCKALIENYQAETGEKPALTEDYIRACLADMFLPDEL</sequence>
<dbReference type="KEGG" id="psl:Psta_1704"/>
<dbReference type="AlphaFoldDB" id="D2QYS4"/>
<protein>
    <recommendedName>
        <fullName evidence="2">Type I restriction enzyme R protein N-terminal domain-containing protein</fullName>
    </recommendedName>
</protein>
<accession>D2QYS4</accession>
<evidence type="ECO:0000256" key="1">
    <source>
        <dbReference type="SAM" id="MobiDB-lite"/>
    </source>
</evidence>
<dbReference type="EMBL" id="CP001848">
    <property type="protein sequence ID" value="ADB16379.1"/>
    <property type="molecule type" value="Genomic_DNA"/>
</dbReference>
<dbReference type="STRING" id="530564.Psta_1704"/>
<dbReference type="Proteomes" id="UP000001887">
    <property type="component" value="Chromosome"/>
</dbReference>
<dbReference type="Gene3D" id="3.40.1350.10">
    <property type="match status" value="1"/>
</dbReference>
<reference evidence="3 4" key="1">
    <citation type="journal article" date="2009" name="Stand. Genomic Sci.">
        <title>Complete genome sequence of Pirellula staleyi type strain (ATCC 27377).</title>
        <authorList>
            <person name="Clum A."/>
            <person name="Tindall B.J."/>
            <person name="Sikorski J."/>
            <person name="Ivanova N."/>
            <person name="Mavrommatis K."/>
            <person name="Lucas S."/>
            <person name="Glavina del Rio T."/>
            <person name="Nolan M."/>
            <person name="Chen F."/>
            <person name="Tice H."/>
            <person name="Pitluck S."/>
            <person name="Cheng J.F."/>
            <person name="Chertkov O."/>
            <person name="Brettin T."/>
            <person name="Han C."/>
            <person name="Detter J.C."/>
            <person name="Kuske C."/>
            <person name="Bruce D."/>
            <person name="Goodwin L."/>
            <person name="Ovchinikova G."/>
            <person name="Pati A."/>
            <person name="Mikhailova N."/>
            <person name="Chen A."/>
            <person name="Palaniappan K."/>
            <person name="Land M."/>
            <person name="Hauser L."/>
            <person name="Chang Y.J."/>
            <person name="Jeffries C.D."/>
            <person name="Chain P."/>
            <person name="Rohde M."/>
            <person name="Goker M."/>
            <person name="Bristow J."/>
            <person name="Eisen J.A."/>
            <person name="Markowitz V."/>
            <person name="Hugenholtz P."/>
            <person name="Kyrpides N.C."/>
            <person name="Klenk H.P."/>
            <person name="Lapidus A."/>
        </authorList>
    </citation>
    <scope>NUCLEOTIDE SEQUENCE [LARGE SCALE GENOMIC DNA]</scope>
    <source>
        <strain evidence="4">ATCC 27377 / DSM 6068 / ICPB 4128</strain>
    </source>
</reference>
<evidence type="ECO:0000313" key="3">
    <source>
        <dbReference type="EMBL" id="ADB16379.1"/>
    </source>
</evidence>
<feature type="domain" description="Type I restriction enzyme R protein N-terminal" evidence="2">
    <location>
        <begin position="118"/>
        <end position="207"/>
    </location>
</feature>
<dbReference type="OrthoDB" id="291932at2"/>
<dbReference type="HOGENOM" id="CLU_879569_0_0_0"/>
<dbReference type="Pfam" id="PF13588">
    <property type="entry name" value="HSDR_N_2"/>
    <property type="match status" value="1"/>
</dbReference>
<keyword evidence="4" id="KW-1185">Reference proteome</keyword>
<dbReference type="InterPro" id="IPR029464">
    <property type="entry name" value="HSDR_N"/>
</dbReference>
<evidence type="ECO:0000313" key="4">
    <source>
        <dbReference type="Proteomes" id="UP000001887"/>
    </source>
</evidence>
<dbReference type="InterPro" id="IPR011856">
    <property type="entry name" value="tRNA_endonuc-like_dom_sf"/>
</dbReference>
<evidence type="ECO:0000259" key="2">
    <source>
        <dbReference type="Pfam" id="PF13588"/>
    </source>
</evidence>
<gene>
    <name evidence="3" type="ordered locus">Psta_1704</name>
</gene>
<feature type="region of interest" description="Disordered" evidence="1">
    <location>
        <begin position="64"/>
        <end position="86"/>
    </location>
</feature>
<proteinExistence type="predicted"/>